<dbReference type="InterPro" id="IPR036291">
    <property type="entry name" value="NAD(P)-bd_dom_sf"/>
</dbReference>
<dbReference type="PANTHER" id="PTHR43355">
    <property type="entry name" value="FLAVIN REDUCTASE (NADPH)"/>
    <property type="match status" value="1"/>
</dbReference>
<dbReference type="InterPro" id="IPR051606">
    <property type="entry name" value="Polyketide_Oxido-like"/>
</dbReference>
<dbReference type="Gene3D" id="3.40.50.720">
    <property type="entry name" value="NAD(P)-binding Rossmann-like Domain"/>
    <property type="match status" value="1"/>
</dbReference>
<dbReference type="InterPro" id="IPR016040">
    <property type="entry name" value="NAD(P)-bd_dom"/>
</dbReference>
<dbReference type="Proteomes" id="UP000433577">
    <property type="component" value="Chromosome 3"/>
</dbReference>
<dbReference type="Pfam" id="PF13460">
    <property type="entry name" value="NAD_binding_10"/>
    <property type="match status" value="1"/>
</dbReference>
<dbReference type="OrthoDB" id="7352421at2"/>
<dbReference type="SUPFAM" id="SSF51735">
    <property type="entry name" value="NAD(P)-binding Rossmann-fold domains"/>
    <property type="match status" value="1"/>
</dbReference>
<dbReference type="EMBL" id="CP046915">
    <property type="protein sequence ID" value="QGZ65167.1"/>
    <property type="molecule type" value="Genomic_DNA"/>
</dbReference>
<dbReference type="KEGG" id="pacs:FAZ98_25685"/>
<evidence type="ECO:0000313" key="3">
    <source>
        <dbReference type="Proteomes" id="UP000433577"/>
    </source>
</evidence>
<dbReference type="PANTHER" id="PTHR43355:SF2">
    <property type="entry name" value="FLAVIN REDUCTASE (NADPH)"/>
    <property type="match status" value="1"/>
</dbReference>
<dbReference type="AlphaFoldDB" id="A0A7Z2JGZ2"/>
<name>A0A7Z2JGZ2_9BURK</name>
<dbReference type="GO" id="GO:0016646">
    <property type="term" value="F:oxidoreductase activity, acting on the CH-NH group of donors, NAD or NADP as acceptor"/>
    <property type="evidence" value="ECO:0007669"/>
    <property type="project" value="TreeGrafter"/>
</dbReference>
<dbReference type="RefSeq" id="WP_158955323.1">
    <property type="nucleotide sequence ID" value="NZ_CP046915.1"/>
</dbReference>
<reference evidence="2 3" key="1">
    <citation type="submission" date="2019-12" db="EMBL/GenBank/DDBJ databases">
        <title>Paraburkholderia acidiphila 7Q-K02 sp. nov and Paraburkholderia acidisoli DHF22 sp. nov., two strains isolated from forest soil.</title>
        <authorList>
            <person name="Gao Z."/>
            <person name="Qiu L."/>
        </authorList>
    </citation>
    <scope>NUCLEOTIDE SEQUENCE [LARGE SCALE GENOMIC DNA]</scope>
    <source>
        <strain evidence="2 3">DHF22</strain>
    </source>
</reference>
<accession>A0A7Z2JGZ2</accession>
<gene>
    <name evidence="2" type="ORF">FAZ98_25685</name>
</gene>
<keyword evidence="3" id="KW-1185">Reference proteome</keyword>
<evidence type="ECO:0000259" key="1">
    <source>
        <dbReference type="Pfam" id="PF13460"/>
    </source>
</evidence>
<organism evidence="2 3">
    <name type="scientific">Paraburkholderia acidisoli</name>
    <dbReference type="NCBI Taxonomy" id="2571748"/>
    <lineage>
        <taxon>Bacteria</taxon>
        <taxon>Pseudomonadati</taxon>
        <taxon>Pseudomonadota</taxon>
        <taxon>Betaproteobacteria</taxon>
        <taxon>Burkholderiales</taxon>
        <taxon>Burkholderiaceae</taxon>
        <taxon>Paraburkholderia</taxon>
    </lineage>
</organism>
<feature type="domain" description="NAD(P)-binding" evidence="1">
    <location>
        <begin position="7"/>
        <end position="202"/>
    </location>
</feature>
<sequence>MKVALIGASGFVGKHVLRELLARGHEVTAIARKSGSLAPQEGLTVVSGDAYSQASIASAVQGHDAVVSSFNPGWNDPELFDNFLRGNDAIVRGVEASGVKRYVVIGGAGSLFVAPGVQLVDTEGFIAHVPPNIVPGAKAARDALTDLRGNTVLDWTFVSPPAFLEEGERTGTYRLGNEDLLMDGDKPAGIAVADLAVAIVDELETPRHIKARFTAARNV</sequence>
<proteinExistence type="predicted"/>
<dbReference type="CDD" id="cd05244">
    <property type="entry name" value="BVR-B_like_SDR_a"/>
    <property type="match status" value="1"/>
</dbReference>
<evidence type="ECO:0000313" key="2">
    <source>
        <dbReference type="EMBL" id="QGZ65167.1"/>
    </source>
</evidence>
<protein>
    <submittedName>
        <fullName evidence="2">NAD(P)H-binding protein</fullName>
    </submittedName>
</protein>